<keyword evidence="1" id="KW-0472">Membrane</keyword>
<dbReference type="SUPFAM" id="SSF109604">
    <property type="entry name" value="HD-domain/PDEase-like"/>
    <property type="match status" value="1"/>
</dbReference>
<dbReference type="InterPro" id="IPR037522">
    <property type="entry name" value="HD_GYP_dom"/>
</dbReference>
<proteinExistence type="predicted"/>
<dbReference type="Pfam" id="PF13487">
    <property type="entry name" value="HD_5"/>
    <property type="match status" value="1"/>
</dbReference>
<feature type="domain" description="HD-GYP" evidence="2">
    <location>
        <begin position="170"/>
        <end position="363"/>
    </location>
</feature>
<dbReference type="InterPro" id="IPR052020">
    <property type="entry name" value="Cyclic_di-GMP/3'3'-cGAMP_PDE"/>
</dbReference>
<dbReference type="OrthoDB" id="9759601at2"/>
<dbReference type="RefSeq" id="WP_144854054.1">
    <property type="nucleotide sequence ID" value="NZ_VNJI01000058.1"/>
</dbReference>
<organism evidence="3 4">
    <name type="scientific">Paenibacillus cremeus</name>
    <dbReference type="NCBI Taxonomy" id="2163881"/>
    <lineage>
        <taxon>Bacteria</taxon>
        <taxon>Bacillati</taxon>
        <taxon>Bacillota</taxon>
        <taxon>Bacilli</taxon>
        <taxon>Bacillales</taxon>
        <taxon>Paenibacillaceae</taxon>
        <taxon>Paenibacillus</taxon>
    </lineage>
</organism>
<dbReference type="EMBL" id="VNJI01000058">
    <property type="protein sequence ID" value="TVY05480.1"/>
    <property type="molecule type" value="Genomic_DNA"/>
</dbReference>
<evidence type="ECO:0000313" key="4">
    <source>
        <dbReference type="Proteomes" id="UP000317036"/>
    </source>
</evidence>
<gene>
    <name evidence="3" type="ORF">FPZ49_30235</name>
</gene>
<feature type="transmembrane region" description="Helical" evidence="1">
    <location>
        <begin position="137"/>
        <end position="160"/>
    </location>
</feature>
<dbReference type="Gene3D" id="1.10.3210.10">
    <property type="entry name" value="Hypothetical protein af1432"/>
    <property type="match status" value="1"/>
</dbReference>
<evidence type="ECO:0000313" key="3">
    <source>
        <dbReference type="EMBL" id="TVY05480.1"/>
    </source>
</evidence>
<accession>A0A559K0A3</accession>
<dbReference type="InterPro" id="IPR003607">
    <property type="entry name" value="HD/PDEase_dom"/>
</dbReference>
<dbReference type="PANTHER" id="PTHR45228:SF4">
    <property type="entry name" value="LIPOPROTEIN"/>
    <property type="match status" value="1"/>
</dbReference>
<evidence type="ECO:0000259" key="2">
    <source>
        <dbReference type="PROSITE" id="PS51832"/>
    </source>
</evidence>
<protein>
    <submittedName>
        <fullName evidence="3">HD domain-containing protein</fullName>
    </submittedName>
</protein>
<dbReference type="InterPro" id="IPR006675">
    <property type="entry name" value="HDIG_dom"/>
</dbReference>
<dbReference type="SMART" id="SM00471">
    <property type="entry name" value="HDc"/>
    <property type="match status" value="1"/>
</dbReference>
<name>A0A559K0A3_9BACL</name>
<keyword evidence="1" id="KW-0812">Transmembrane</keyword>
<dbReference type="CDD" id="cd00077">
    <property type="entry name" value="HDc"/>
    <property type="match status" value="1"/>
</dbReference>
<evidence type="ECO:0000256" key="1">
    <source>
        <dbReference type="SAM" id="Phobius"/>
    </source>
</evidence>
<dbReference type="PANTHER" id="PTHR45228">
    <property type="entry name" value="CYCLIC DI-GMP PHOSPHODIESTERASE TM_0186-RELATED"/>
    <property type="match status" value="1"/>
</dbReference>
<sequence>MTDITVNNDRTQRLIIIGQISVYFGLMILSLRHIWVYPAKHYFALVIIMLIGFLPSVLTRYFSPKVSPYILVANALMIVSLIFTLLQEWALAGVFVLVPVFSLLFQNKSIYLFASVSSLALNVALAILFLFDSAQTNIQIVILLDVLTVFFILVFIIYFVSKDVRSRNMLEAKYLQTILTLSQSVEARDPYTQGHSERVAYLARLIADRLPELDAQLVYNCGLIHDVGKLSISDTILLKTSRLTNEEYEIMKTHTTSGAQLCNNLNIYGQIVMGVLHHHERFDGKGYPYGLRGEGIPLIARVLCVADSIDAMCSNRSYRNALGMEYVRMELEKCKSSQFDPSLVDIVHEIWADITLFYEPNLTKSIDIEPNAAARATSSL</sequence>
<keyword evidence="1" id="KW-1133">Transmembrane helix</keyword>
<dbReference type="PROSITE" id="PS51832">
    <property type="entry name" value="HD_GYP"/>
    <property type="match status" value="1"/>
</dbReference>
<dbReference type="Proteomes" id="UP000317036">
    <property type="component" value="Unassembled WGS sequence"/>
</dbReference>
<feature type="transmembrane region" description="Helical" evidence="1">
    <location>
        <begin position="66"/>
        <end position="83"/>
    </location>
</feature>
<dbReference type="NCBIfam" id="TIGR00277">
    <property type="entry name" value="HDIG"/>
    <property type="match status" value="1"/>
</dbReference>
<keyword evidence="4" id="KW-1185">Reference proteome</keyword>
<dbReference type="AlphaFoldDB" id="A0A559K0A3"/>
<feature type="transmembrane region" description="Helical" evidence="1">
    <location>
        <begin position="110"/>
        <end position="131"/>
    </location>
</feature>
<comment type="caution">
    <text evidence="3">The sequence shown here is derived from an EMBL/GenBank/DDBJ whole genome shotgun (WGS) entry which is preliminary data.</text>
</comment>
<feature type="transmembrane region" description="Helical" evidence="1">
    <location>
        <begin position="14"/>
        <end position="35"/>
    </location>
</feature>
<reference evidence="3 4" key="1">
    <citation type="submission" date="2019-07" db="EMBL/GenBank/DDBJ databases">
        <authorList>
            <person name="Kim J."/>
        </authorList>
    </citation>
    <scope>NUCLEOTIDE SEQUENCE [LARGE SCALE GENOMIC DNA]</scope>
    <source>
        <strain evidence="3 4">JC52</strain>
    </source>
</reference>
<feature type="transmembrane region" description="Helical" evidence="1">
    <location>
        <begin position="41"/>
        <end position="59"/>
    </location>
</feature>